<dbReference type="Proteomes" id="UP001172728">
    <property type="component" value="Unassembled WGS sequence"/>
</dbReference>
<dbReference type="RefSeq" id="WP_301134608.1">
    <property type="nucleotide sequence ID" value="NZ_JAUHPW010000008.1"/>
</dbReference>
<evidence type="ECO:0000313" key="10">
    <source>
        <dbReference type="Proteomes" id="UP001172728"/>
    </source>
</evidence>
<dbReference type="Pfam" id="PF08281">
    <property type="entry name" value="Sigma70_r4_2"/>
    <property type="match status" value="1"/>
</dbReference>
<dbReference type="InterPro" id="IPR007627">
    <property type="entry name" value="RNA_pol_sigma70_r2"/>
</dbReference>
<feature type="region of interest" description="Disordered" evidence="6">
    <location>
        <begin position="164"/>
        <end position="185"/>
    </location>
</feature>
<dbReference type="CDD" id="cd06171">
    <property type="entry name" value="Sigma70_r4"/>
    <property type="match status" value="1"/>
</dbReference>
<dbReference type="PANTHER" id="PTHR43133">
    <property type="entry name" value="RNA POLYMERASE ECF-TYPE SIGMA FACTO"/>
    <property type="match status" value="1"/>
</dbReference>
<dbReference type="SUPFAM" id="SSF88659">
    <property type="entry name" value="Sigma3 and sigma4 domains of RNA polymerase sigma factors"/>
    <property type="match status" value="1"/>
</dbReference>
<feature type="domain" description="RNA polymerase sigma factor 70 region 4 type 2" evidence="8">
    <location>
        <begin position="105"/>
        <end position="155"/>
    </location>
</feature>
<evidence type="ECO:0000256" key="2">
    <source>
        <dbReference type="ARBA" id="ARBA00023015"/>
    </source>
</evidence>
<dbReference type="InterPro" id="IPR013249">
    <property type="entry name" value="RNA_pol_sigma70_r4_t2"/>
</dbReference>
<feature type="compositionally biased region" description="Basic and acidic residues" evidence="6">
    <location>
        <begin position="176"/>
        <end position="185"/>
    </location>
</feature>
<feature type="compositionally biased region" description="Acidic residues" evidence="6">
    <location>
        <begin position="164"/>
        <end position="175"/>
    </location>
</feature>
<dbReference type="InterPro" id="IPR013324">
    <property type="entry name" value="RNA_pol_sigma_r3/r4-like"/>
</dbReference>
<keyword evidence="2" id="KW-0805">Transcription regulation</keyword>
<dbReference type="PANTHER" id="PTHR43133:SF50">
    <property type="entry name" value="ECF RNA POLYMERASE SIGMA FACTOR SIGM"/>
    <property type="match status" value="1"/>
</dbReference>
<feature type="domain" description="RNA polymerase sigma-70 region 2" evidence="7">
    <location>
        <begin position="11"/>
        <end position="78"/>
    </location>
</feature>
<reference evidence="9" key="1">
    <citation type="submission" date="2023-06" db="EMBL/GenBank/DDBJ databases">
        <title>Sysu t00192.</title>
        <authorList>
            <person name="Gao L."/>
            <person name="Fang B.-Z."/>
            <person name="Li W.-J."/>
        </authorList>
    </citation>
    <scope>NUCLEOTIDE SEQUENCE</scope>
    <source>
        <strain evidence="9">SYSU T00192</strain>
    </source>
</reference>
<evidence type="ECO:0000256" key="3">
    <source>
        <dbReference type="ARBA" id="ARBA00023082"/>
    </source>
</evidence>
<dbReference type="Gene3D" id="1.10.1740.10">
    <property type="match status" value="1"/>
</dbReference>
<keyword evidence="4" id="KW-0238">DNA-binding</keyword>
<keyword evidence="5" id="KW-0804">Transcription</keyword>
<sequence length="185" mass="20685">MSDWRETMAQLVRDRERALLGYAYLVCGDGTMAQDLVQDALVRTFSRPRPGLTSVKAEAYVRRAITTSYIDGYRRDQRWRRVQHLFRPAAPLADPLAGVEAGADVLEALATLAPRERACVVLRFFDDLTVPDIAQHLGLAPGSVKRYLHDGLARLELLLGPLEDDPRDQADDEVDVATRRRTEGG</sequence>
<evidence type="ECO:0000256" key="5">
    <source>
        <dbReference type="ARBA" id="ARBA00023163"/>
    </source>
</evidence>
<dbReference type="InterPro" id="IPR039425">
    <property type="entry name" value="RNA_pol_sigma-70-like"/>
</dbReference>
<organism evidence="9 10">
    <name type="scientific">Demequina litoralis</name>
    <dbReference type="NCBI Taxonomy" id="3051660"/>
    <lineage>
        <taxon>Bacteria</taxon>
        <taxon>Bacillati</taxon>
        <taxon>Actinomycetota</taxon>
        <taxon>Actinomycetes</taxon>
        <taxon>Micrococcales</taxon>
        <taxon>Demequinaceae</taxon>
        <taxon>Demequina</taxon>
    </lineage>
</organism>
<dbReference type="Gene3D" id="1.10.10.10">
    <property type="entry name" value="Winged helix-like DNA-binding domain superfamily/Winged helix DNA-binding domain"/>
    <property type="match status" value="1"/>
</dbReference>
<evidence type="ECO:0000259" key="7">
    <source>
        <dbReference type="Pfam" id="PF04542"/>
    </source>
</evidence>
<dbReference type="EMBL" id="JAUHPW010000008">
    <property type="protein sequence ID" value="MDN4476381.1"/>
    <property type="molecule type" value="Genomic_DNA"/>
</dbReference>
<protein>
    <submittedName>
        <fullName evidence="9">Sigma-70 family RNA polymerase sigma factor</fullName>
    </submittedName>
</protein>
<proteinExistence type="inferred from homology"/>
<evidence type="ECO:0000256" key="1">
    <source>
        <dbReference type="ARBA" id="ARBA00010641"/>
    </source>
</evidence>
<accession>A0ABT8GB56</accession>
<dbReference type="InterPro" id="IPR036388">
    <property type="entry name" value="WH-like_DNA-bd_sf"/>
</dbReference>
<dbReference type="Pfam" id="PF04542">
    <property type="entry name" value="Sigma70_r2"/>
    <property type="match status" value="1"/>
</dbReference>
<comment type="similarity">
    <text evidence="1">Belongs to the sigma-70 factor family. ECF subfamily.</text>
</comment>
<name>A0ABT8GB56_9MICO</name>
<evidence type="ECO:0000259" key="8">
    <source>
        <dbReference type="Pfam" id="PF08281"/>
    </source>
</evidence>
<gene>
    <name evidence="9" type="ORF">QQX09_10990</name>
</gene>
<keyword evidence="3" id="KW-0731">Sigma factor</keyword>
<comment type="caution">
    <text evidence="9">The sequence shown here is derived from an EMBL/GenBank/DDBJ whole genome shotgun (WGS) entry which is preliminary data.</text>
</comment>
<dbReference type="InterPro" id="IPR013325">
    <property type="entry name" value="RNA_pol_sigma_r2"/>
</dbReference>
<dbReference type="SUPFAM" id="SSF88946">
    <property type="entry name" value="Sigma2 domain of RNA polymerase sigma factors"/>
    <property type="match status" value="1"/>
</dbReference>
<evidence type="ECO:0000313" key="9">
    <source>
        <dbReference type="EMBL" id="MDN4476381.1"/>
    </source>
</evidence>
<evidence type="ECO:0000256" key="4">
    <source>
        <dbReference type="ARBA" id="ARBA00023125"/>
    </source>
</evidence>
<keyword evidence="10" id="KW-1185">Reference proteome</keyword>
<dbReference type="InterPro" id="IPR014284">
    <property type="entry name" value="RNA_pol_sigma-70_dom"/>
</dbReference>
<evidence type="ECO:0000256" key="6">
    <source>
        <dbReference type="SAM" id="MobiDB-lite"/>
    </source>
</evidence>
<dbReference type="NCBIfam" id="TIGR02937">
    <property type="entry name" value="sigma70-ECF"/>
    <property type="match status" value="1"/>
</dbReference>